<dbReference type="RefSeq" id="WP_091092219.1">
    <property type="nucleotide sequence ID" value="NZ_FNRD01000012.1"/>
</dbReference>
<name>A0A1H4F627_9FLAO</name>
<reference evidence="4" key="1">
    <citation type="submission" date="2016-10" db="EMBL/GenBank/DDBJ databases">
        <authorList>
            <person name="Varghese N."/>
            <person name="Submissions S."/>
        </authorList>
    </citation>
    <scope>NUCLEOTIDE SEQUENCE [LARGE SCALE GENOMIC DNA]</scope>
    <source>
        <strain evidence="4">DSM 22376</strain>
    </source>
</reference>
<dbReference type="PANTHER" id="PTHR42687:SF1">
    <property type="entry name" value="L-THREONINE 3-DEHYDROGENASE, MITOCHONDRIAL"/>
    <property type="match status" value="1"/>
</dbReference>
<sequence>MQGKILITGASGQLGSVLTMELQRRFGVANIIASDLKQNETFIGCFEVLDVTNFEAVNTIVSKYNIIQIYHLVAILSANGEKHPLDAWELNMKTFFNVLEASRINKVKKIFFPSSIAVYGDNAPEDNTSQDFVLSPSTVYGISKVAGENWANYYFEKYGLDIRSLRYPGIIGHQSLPGGGTTDYAVDIFHKAVNNEKYECFLSASTTLPMIYMDDAIRATIELMEAPLEKISVKTSYNISGMSFTPEELHKSIQKIHPEFEIIYKPDFRQNIADSWPNSIDDSHARNDWNWKPKYDLSSMTLDMIKNLEEKYCKIQNT</sequence>
<proteinExistence type="inferred from homology"/>
<dbReference type="InterPro" id="IPR001509">
    <property type="entry name" value="Epimerase_deHydtase"/>
</dbReference>
<dbReference type="OrthoDB" id="9779902at2"/>
<dbReference type="InterPro" id="IPR051225">
    <property type="entry name" value="NAD(P)_epim/dehydratase"/>
</dbReference>
<evidence type="ECO:0000256" key="1">
    <source>
        <dbReference type="ARBA" id="ARBA00007637"/>
    </source>
</evidence>
<comment type="similarity">
    <text evidence="1">Belongs to the NAD(P)-dependent epimerase/dehydratase family.</text>
</comment>
<dbReference type="GO" id="GO:0008743">
    <property type="term" value="F:L-threonine 3-dehydrogenase activity"/>
    <property type="evidence" value="ECO:0007669"/>
    <property type="project" value="TreeGrafter"/>
</dbReference>
<evidence type="ECO:0000259" key="2">
    <source>
        <dbReference type="Pfam" id="PF01370"/>
    </source>
</evidence>
<dbReference type="EMBL" id="FNRD01000012">
    <property type="protein sequence ID" value="SEA92661.1"/>
    <property type="molecule type" value="Genomic_DNA"/>
</dbReference>
<evidence type="ECO:0000313" key="4">
    <source>
        <dbReference type="Proteomes" id="UP000198951"/>
    </source>
</evidence>
<feature type="domain" description="NAD-dependent epimerase/dehydratase" evidence="2">
    <location>
        <begin position="5"/>
        <end position="239"/>
    </location>
</feature>
<keyword evidence="4" id="KW-1185">Reference proteome</keyword>
<dbReference type="Pfam" id="PF01370">
    <property type="entry name" value="Epimerase"/>
    <property type="match status" value="1"/>
</dbReference>
<dbReference type="PANTHER" id="PTHR42687">
    <property type="entry name" value="L-THREONINE 3-DEHYDROGENASE"/>
    <property type="match status" value="1"/>
</dbReference>
<accession>A0A1H4F627</accession>
<evidence type="ECO:0000313" key="3">
    <source>
        <dbReference type="EMBL" id="SEA92661.1"/>
    </source>
</evidence>
<dbReference type="AlphaFoldDB" id="A0A1H4F627"/>
<dbReference type="Proteomes" id="UP000198951">
    <property type="component" value="Unassembled WGS sequence"/>
</dbReference>
<dbReference type="GO" id="GO:0006567">
    <property type="term" value="P:L-threonine catabolic process"/>
    <property type="evidence" value="ECO:0007669"/>
    <property type="project" value="TreeGrafter"/>
</dbReference>
<dbReference type="InterPro" id="IPR036291">
    <property type="entry name" value="NAD(P)-bd_dom_sf"/>
</dbReference>
<dbReference type="STRING" id="150146.SAMN05443667_11233"/>
<dbReference type="SUPFAM" id="SSF51735">
    <property type="entry name" value="NAD(P)-binding Rossmann-fold domains"/>
    <property type="match status" value="1"/>
</dbReference>
<organism evidence="3 4">
    <name type="scientific">Flavobacterium gillisiae</name>
    <dbReference type="NCBI Taxonomy" id="150146"/>
    <lineage>
        <taxon>Bacteria</taxon>
        <taxon>Pseudomonadati</taxon>
        <taxon>Bacteroidota</taxon>
        <taxon>Flavobacteriia</taxon>
        <taxon>Flavobacteriales</taxon>
        <taxon>Flavobacteriaceae</taxon>
        <taxon>Flavobacterium</taxon>
    </lineage>
</organism>
<protein>
    <submittedName>
        <fullName evidence="3">Nucleoside-diphosphate-sugar epimerase</fullName>
    </submittedName>
</protein>
<gene>
    <name evidence="3" type="ORF">SAMN05443667_11233</name>
</gene>
<dbReference type="Gene3D" id="3.40.50.720">
    <property type="entry name" value="NAD(P)-binding Rossmann-like Domain"/>
    <property type="match status" value="1"/>
</dbReference>